<keyword evidence="3" id="KW-1185">Reference proteome</keyword>
<evidence type="ECO:0000313" key="3">
    <source>
        <dbReference type="Proteomes" id="UP000800200"/>
    </source>
</evidence>
<dbReference type="Proteomes" id="UP000800200">
    <property type="component" value="Unassembled WGS sequence"/>
</dbReference>
<dbReference type="EMBL" id="ML994612">
    <property type="protein sequence ID" value="KAF2193971.1"/>
    <property type="molecule type" value="Genomic_DNA"/>
</dbReference>
<organism evidence="2 3">
    <name type="scientific">Zopfia rhizophila CBS 207.26</name>
    <dbReference type="NCBI Taxonomy" id="1314779"/>
    <lineage>
        <taxon>Eukaryota</taxon>
        <taxon>Fungi</taxon>
        <taxon>Dikarya</taxon>
        <taxon>Ascomycota</taxon>
        <taxon>Pezizomycotina</taxon>
        <taxon>Dothideomycetes</taxon>
        <taxon>Dothideomycetes incertae sedis</taxon>
        <taxon>Zopfiaceae</taxon>
        <taxon>Zopfia</taxon>
    </lineage>
</organism>
<feature type="domain" description="Heterokaryon incompatibility" evidence="1">
    <location>
        <begin position="1"/>
        <end position="81"/>
    </location>
</feature>
<dbReference type="PANTHER" id="PTHR33112">
    <property type="entry name" value="DOMAIN PROTEIN, PUTATIVE-RELATED"/>
    <property type="match status" value="1"/>
</dbReference>
<feature type="non-terminal residue" evidence="2">
    <location>
        <position position="100"/>
    </location>
</feature>
<name>A0A6A6ERQ7_9PEZI</name>
<dbReference type="Pfam" id="PF06985">
    <property type="entry name" value="HET"/>
    <property type="match status" value="1"/>
</dbReference>
<dbReference type="OrthoDB" id="3672604at2759"/>
<sequence length="100" mass="11740">MYSIYKSAYLTLAASKTEDSSSGLYSEESWTFETQRIKSADGIDGLGTVYAWKALDHPLHASWEETREEFPLLQRAWVYQERLLSRQILHFMKDELVWEC</sequence>
<dbReference type="InterPro" id="IPR010730">
    <property type="entry name" value="HET"/>
</dbReference>
<accession>A0A6A6ERQ7</accession>
<evidence type="ECO:0000259" key="1">
    <source>
        <dbReference type="Pfam" id="PF06985"/>
    </source>
</evidence>
<gene>
    <name evidence="2" type="ORF">K469DRAFT_782404</name>
</gene>
<dbReference type="AlphaFoldDB" id="A0A6A6ERQ7"/>
<evidence type="ECO:0000313" key="2">
    <source>
        <dbReference type="EMBL" id="KAF2193971.1"/>
    </source>
</evidence>
<protein>
    <recommendedName>
        <fullName evidence="1">Heterokaryon incompatibility domain-containing protein</fullName>
    </recommendedName>
</protein>
<proteinExistence type="predicted"/>
<dbReference type="PANTHER" id="PTHR33112:SF9">
    <property type="entry name" value="HETEROKARYON INCOMPATIBILITY DOMAIN-CONTAINING PROTEIN"/>
    <property type="match status" value="1"/>
</dbReference>
<reference evidence="2" key="1">
    <citation type="journal article" date="2020" name="Stud. Mycol.">
        <title>101 Dothideomycetes genomes: a test case for predicting lifestyles and emergence of pathogens.</title>
        <authorList>
            <person name="Haridas S."/>
            <person name="Albert R."/>
            <person name="Binder M."/>
            <person name="Bloem J."/>
            <person name="Labutti K."/>
            <person name="Salamov A."/>
            <person name="Andreopoulos B."/>
            <person name="Baker S."/>
            <person name="Barry K."/>
            <person name="Bills G."/>
            <person name="Bluhm B."/>
            <person name="Cannon C."/>
            <person name="Castanera R."/>
            <person name="Culley D."/>
            <person name="Daum C."/>
            <person name="Ezra D."/>
            <person name="Gonzalez J."/>
            <person name="Henrissat B."/>
            <person name="Kuo A."/>
            <person name="Liang C."/>
            <person name="Lipzen A."/>
            <person name="Lutzoni F."/>
            <person name="Magnuson J."/>
            <person name="Mondo S."/>
            <person name="Nolan M."/>
            <person name="Ohm R."/>
            <person name="Pangilinan J."/>
            <person name="Park H.-J."/>
            <person name="Ramirez L."/>
            <person name="Alfaro M."/>
            <person name="Sun H."/>
            <person name="Tritt A."/>
            <person name="Yoshinaga Y."/>
            <person name="Zwiers L.-H."/>
            <person name="Turgeon B."/>
            <person name="Goodwin S."/>
            <person name="Spatafora J."/>
            <person name="Crous P."/>
            <person name="Grigoriev I."/>
        </authorList>
    </citation>
    <scope>NUCLEOTIDE SEQUENCE</scope>
    <source>
        <strain evidence="2">CBS 207.26</strain>
    </source>
</reference>